<feature type="transmembrane region" description="Helical" evidence="7">
    <location>
        <begin position="460"/>
        <end position="487"/>
    </location>
</feature>
<dbReference type="AlphaFoldDB" id="A0A1H0GUK8"/>
<accession>A0A1H0GUK8</accession>
<sequence length="491" mass="49958">MTNEALQARPAGLLRTGDSGTEKAGRAGPRGGLLLAIILTGQFMALLDVFIVNVAAPTIRTDLHASGSGLQLVIAGYTISYAVLLITGARLGGLFGHRRLFLAGLALFTAASLACGLAQSTGELIGFRFVQGIGSALMIPQVLSLLQLNFVGEARTRAMSVYAAVLSSGAALGQSLGGVLVSADLFGTGWRPVFLVNVPIGAAMLIVAPRVLPKDRPAASERRGLDLPGLMALAGSVTLFTVPLVLGQEEGWPVWGWVCLALSAVLFGVFTAIEARLTRRGGAPLVSGRVLRAPGMGRSLVVITVAMATNGGFLFAVALHLQSGLGFSALRTGLSFAVTALAFGAAGMTWRRLPRPWWSRLLPVGLLLAAAAFVALGLALRGGGQGGALFYAGLLVLGAGLGLAFSSAFTLALGQVAPKDAPDASGLLATCTQLGQLIGVATLGTLYVNRLGPSSGAHASAHAFAVTAVALTAVAVLGAAAASILGVRRRT</sequence>
<feature type="transmembrane region" description="Helical" evidence="7">
    <location>
        <begin position="33"/>
        <end position="56"/>
    </location>
</feature>
<dbReference type="InterPro" id="IPR020846">
    <property type="entry name" value="MFS_dom"/>
</dbReference>
<dbReference type="Gene3D" id="1.20.1250.20">
    <property type="entry name" value="MFS general substrate transporter like domains"/>
    <property type="match status" value="1"/>
</dbReference>
<evidence type="ECO:0000256" key="5">
    <source>
        <dbReference type="ARBA" id="ARBA00023251"/>
    </source>
</evidence>
<feature type="transmembrane region" description="Helical" evidence="7">
    <location>
        <begin position="125"/>
        <end position="148"/>
    </location>
</feature>
<gene>
    <name evidence="9" type="ORF">SAMN05216259_107281</name>
</gene>
<dbReference type="Proteomes" id="UP000199341">
    <property type="component" value="Unassembled WGS sequence"/>
</dbReference>
<evidence type="ECO:0000256" key="4">
    <source>
        <dbReference type="ARBA" id="ARBA00023136"/>
    </source>
</evidence>
<feature type="transmembrane region" description="Helical" evidence="7">
    <location>
        <begin position="224"/>
        <end position="246"/>
    </location>
</feature>
<keyword evidence="10" id="KW-1185">Reference proteome</keyword>
<dbReference type="GO" id="GO:0022857">
    <property type="term" value="F:transmembrane transporter activity"/>
    <property type="evidence" value="ECO:0007669"/>
    <property type="project" value="InterPro"/>
</dbReference>
<feature type="transmembrane region" description="Helical" evidence="7">
    <location>
        <begin position="252"/>
        <end position="273"/>
    </location>
</feature>
<dbReference type="InterPro" id="IPR011701">
    <property type="entry name" value="MFS"/>
</dbReference>
<dbReference type="PANTHER" id="PTHR42718:SF39">
    <property type="entry name" value="ACTINORHODIN TRANSPORTER-RELATED"/>
    <property type="match status" value="1"/>
</dbReference>
<feature type="region of interest" description="Disordered" evidence="6">
    <location>
        <begin position="1"/>
        <end position="27"/>
    </location>
</feature>
<feature type="transmembrane region" description="Helical" evidence="7">
    <location>
        <begin position="362"/>
        <end position="382"/>
    </location>
</feature>
<feature type="transmembrane region" description="Helical" evidence="7">
    <location>
        <begin position="333"/>
        <end position="350"/>
    </location>
</feature>
<feature type="domain" description="Major facilitator superfamily (MFS) profile" evidence="8">
    <location>
        <begin position="34"/>
        <end position="490"/>
    </location>
</feature>
<keyword evidence="4 7" id="KW-0472">Membrane</keyword>
<feature type="transmembrane region" description="Helical" evidence="7">
    <location>
        <begin position="426"/>
        <end position="448"/>
    </location>
</feature>
<feature type="transmembrane region" description="Helical" evidence="7">
    <location>
        <begin position="68"/>
        <end position="88"/>
    </location>
</feature>
<dbReference type="PROSITE" id="PS50850">
    <property type="entry name" value="MFS"/>
    <property type="match status" value="1"/>
</dbReference>
<evidence type="ECO:0000313" key="9">
    <source>
        <dbReference type="EMBL" id="SDO10570.1"/>
    </source>
</evidence>
<reference evidence="9 10" key="1">
    <citation type="submission" date="2016-10" db="EMBL/GenBank/DDBJ databases">
        <authorList>
            <person name="de Groot N.N."/>
        </authorList>
    </citation>
    <scope>NUCLEOTIDE SEQUENCE [LARGE SCALE GENOMIC DNA]</scope>
    <source>
        <strain evidence="9 10">CGMCC 4.2022</strain>
    </source>
</reference>
<proteinExistence type="predicted"/>
<dbReference type="SUPFAM" id="SSF103473">
    <property type="entry name" value="MFS general substrate transporter"/>
    <property type="match status" value="1"/>
</dbReference>
<dbReference type="InterPro" id="IPR036259">
    <property type="entry name" value="MFS_trans_sf"/>
</dbReference>
<protein>
    <submittedName>
        <fullName evidence="9">Major Facilitator Superfamily protein</fullName>
    </submittedName>
</protein>
<organism evidence="9 10">
    <name type="scientific">Actinacidiphila guanduensis</name>
    <dbReference type="NCBI Taxonomy" id="310781"/>
    <lineage>
        <taxon>Bacteria</taxon>
        <taxon>Bacillati</taxon>
        <taxon>Actinomycetota</taxon>
        <taxon>Actinomycetes</taxon>
        <taxon>Kitasatosporales</taxon>
        <taxon>Streptomycetaceae</taxon>
        <taxon>Actinacidiphila</taxon>
    </lineage>
</organism>
<keyword evidence="5" id="KW-0046">Antibiotic resistance</keyword>
<dbReference type="PANTHER" id="PTHR42718">
    <property type="entry name" value="MAJOR FACILITATOR SUPERFAMILY MULTIDRUG TRANSPORTER MFSC"/>
    <property type="match status" value="1"/>
</dbReference>
<evidence type="ECO:0000256" key="7">
    <source>
        <dbReference type="SAM" id="Phobius"/>
    </source>
</evidence>
<dbReference type="Gene3D" id="1.20.1720.10">
    <property type="entry name" value="Multidrug resistance protein D"/>
    <property type="match status" value="1"/>
</dbReference>
<dbReference type="CDD" id="cd17321">
    <property type="entry name" value="MFS_MMR_MDR_like"/>
    <property type="match status" value="1"/>
</dbReference>
<feature type="transmembrane region" description="Helical" evidence="7">
    <location>
        <begin position="193"/>
        <end position="212"/>
    </location>
</feature>
<evidence type="ECO:0000256" key="6">
    <source>
        <dbReference type="SAM" id="MobiDB-lite"/>
    </source>
</evidence>
<evidence type="ECO:0000256" key="2">
    <source>
        <dbReference type="ARBA" id="ARBA00022692"/>
    </source>
</evidence>
<feature type="transmembrane region" description="Helical" evidence="7">
    <location>
        <begin position="160"/>
        <end position="181"/>
    </location>
</feature>
<keyword evidence="2 7" id="KW-0812">Transmembrane</keyword>
<dbReference type="PRINTS" id="PR01036">
    <property type="entry name" value="TCRTETB"/>
</dbReference>
<dbReference type="RefSeq" id="WP_176930295.1">
    <property type="nucleotide sequence ID" value="NZ_FNIE01000007.1"/>
</dbReference>
<evidence type="ECO:0000313" key="10">
    <source>
        <dbReference type="Proteomes" id="UP000199341"/>
    </source>
</evidence>
<evidence type="ECO:0000256" key="3">
    <source>
        <dbReference type="ARBA" id="ARBA00022989"/>
    </source>
</evidence>
<feature type="transmembrane region" description="Helical" evidence="7">
    <location>
        <begin position="299"/>
        <end position="321"/>
    </location>
</feature>
<dbReference type="GO" id="GO:0005886">
    <property type="term" value="C:plasma membrane"/>
    <property type="evidence" value="ECO:0007669"/>
    <property type="project" value="UniProtKB-SubCell"/>
</dbReference>
<name>A0A1H0GUK8_9ACTN</name>
<dbReference type="Pfam" id="PF07690">
    <property type="entry name" value="MFS_1"/>
    <property type="match status" value="1"/>
</dbReference>
<evidence type="ECO:0000256" key="1">
    <source>
        <dbReference type="ARBA" id="ARBA00004651"/>
    </source>
</evidence>
<keyword evidence="3 7" id="KW-1133">Transmembrane helix</keyword>
<feature type="transmembrane region" description="Helical" evidence="7">
    <location>
        <begin position="388"/>
        <end position="414"/>
    </location>
</feature>
<evidence type="ECO:0000259" key="8">
    <source>
        <dbReference type="PROSITE" id="PS50850"/>
    </source>
</evidence>
<dbReference type="GO" id="GO:0046677">
    <property type="term" value="P:response to antibiotic"/>
    <property type="evidence" value="ECO:0007669"/>
    <property type="project" value="UniProtKB-KW"/>
</dbReference>
<dbReference type="EMBL" id="FNIE01000007">
    <property type="protein sequence ID" value="SDO10570.1"/>
    <property type="molecule type" value="Genomic_DNA"/>
</dbReference>
<comment type="subcellular location">
    <subcellularLocation>
        <location evidence="1">Cell membrane</location>
        <topology evidence="1">Multi-pass membrane protein</topology>
    </subcellularLocation>
</comment>
<feature type="transmembrane region" description="Helical" evidence="7">
    <location>
        <begin position="100"/>
        <end position="119"/>
    </location>
</feature>